<dbReference type="EMBL" id="LR215973">
    <property type="protein sequence ID" value="VFA96316.1"/>
    <property type="molecule type" value="Genomic_DNA"/>
</dbReference>
<organism evidence="1 2">
    <name type="scientific">Nocardia cyriacigeorgica</name>
    <dbReference type="NCBI Taxonomy" id="135487"/>
    <lineage>
        <taxon>Bacteria</taxon>
        <taxon>Bacillati</taxon>
        <taxon>Actinomycetota</taxon>
        <taxon>Actinomycetes</taxon>
        <taxon>Mycobacteriales</taxon>
        <taxon>Nocardiaceae</taxon>
        <taxon>Nocardia</taxon>
    </lineage>
</organism>
<evidence type="ECO:0008006" key="3">
    <source>
        <dbReference type="Google" id="ProtNLM"/>
    </source>
</evidence>
<gene>
    <name evidence="1" type="ORF">NCTC10797_00065</name>
</gene>
<protein>
    <recommendedName>
        <fullName evidence="3">DUF4254 domain-containing protein</fullName>
    </recommendedName>
</protein>
<name>A0A4U8VRY7_9NOCA</name>
<dbReference type="AlphaFoldDB" id="A0A4U8VRY7"/>
<proteinExistence type="predicted"/>
<evidence type="ECO:0000313" key="1">
    <source>
        <dbReference type="EMBL" id="VFA96316.1"/>
    </source>
</evidence>
<dbReference type="Pfam" id="PF14063">
    <property type="entry name" value="DUF4254"/>
    <property type="match status" value="1"/>
</dbReference>
<dbReference type="Proteomes" id="UP000290439">
    <property type="component" value="Chromosome"/>
</dbReference>
<evidence type="ECO:0000313" key="2">
    <source>
        <dbReference type="Proteomes" id="UP000290439"/>
    </source>
</evidence>
<accession>A0A4U8VRY7</accession>
<reference evidence="1 2" key="1">
    <citation type="submission" date="2019-02" db="EMBL/GenBank/DDBJ databases">
        <authorList>
            <consortium name="Pathogen Informatics"/>
        </authorList>
    </citation>
    <scope>NUCLEOTIDE SEQUENCE [LARGE SCALE GENOMIC DNA]</scope>
    <source>
        <strain evidence="1 2">3012STDY6756504</strain>
    </source>
</reference>
<dbReference type="InterPro" id="IPR025350">
    <property type="entry name" value="DUF4254"/>
</dbReference>
<sequence>MTTALEPETDLAWLDQETLLSAIRGHHVGPHPLAGWAHALGAIHTQLLRDGQQPSLLAGRRESIAAIDRWLAPRLPRPHPSATARPDTVGMVIDRIAATQVQALDELMNRAADHPVVHECWCRLAKLVEDYTDLITAIDRRSCWLPTLTVL</sequence>
<dbReference type="RefSeq" id="WP_130915517.1">
    <property type="nucleotide sequence ID" value="NZ_JADLQP010000006.1"/>
</dbReference>